<evidence type="ECO:0000313" key="1">
    <source>
        <dbReference type="EMBL" id="KAF3704932.1"/>
    </source>
</evidence>
<dbReference type="Proteomes" id="UP000503349">
    <property type="component" value="Chromosome 21"/>
</dbReference>
<reference evidence="2" key="2">
    <citation type="submission" date="2019-02" db="EMBL/GenBank/DDBJ databases">
        <title>Opniocepnalus argus Var Kimnra genome.</title>
        <authorList>
            <person name="Zhou C."/>
            <person name="Xiao S."/>
        </authorList>
    </citation>
    <scope>NUCLEOTIDE SEQUENCE [LARGE SCALE GENOMIC DNA]</scope>
</reference>
<reference evidence="1 2" key="1">
    <citation type="submission" date="2019-02" db="EMBL/GenBank/DDBJ databases">
        <title>Opniocepnalus argus genome.</title>
        <authorList>
            <person name="Zhou C."/>
            <person name="Xiao S."/>
        </authorList>
    </citation>
    <scope>NUCLEOTIDE SEQUENCE [LARGE SCALE GENOMIC DNA]</scope>
    <source>
        <strain evidence="1">OARG1902GOOAL</strain>
        <tissue evidence="1">Muscle</tissue>
    </source>
</reference>
<organism evidence="1 2">
    <name type="scientific">Channa argus</name>
    <name type="common">Northern snakehead</name>
    <name type="synonym">Ophicephalus argus</name>
    <dbReference type="NCBI Taxonomy" id="215402"/>
    <lineage>
        <taxon>Eukaryota</taxon>
        <taxon>Metazoa</taxon>
        <taxon>Chordata</taxon>
        <taxon>Craniata</taxon>
        <taxon>Vertebrata</taxon>
        <taxon>Euteleostomi</taxon>
        <taxon>Actinopterygii</taxon>
        <taxon>Neopterygii</taxon>
        <taxon>Teleostei</taxon>
        <taxon>Neoteleostei</taxon>
        <taxon>Acanthomorphata</taxon>
        <taxon>Anabantaria</taxon>
        <taxon>Anabantiformes</taxon>
        <taxon>Channoidei</taxon>
        <taxon>Channidae</taxon>
        <taxon>Channa</taxon>
    </lineage>
</organism>
<dbReference type="AlphaFoldDB" id="A0A6G1QQQ7"/>
<sequence>MLVYIQCVTGDIWKMRVFVVLCTCNGFCTNEWHWKAECFEKDAAAYLFFSQTFNMFA</sequence>
<proteinExistence type="predicted"/>
<protein>
    <submittedName>
        <fullName evidence="1">Uncharacterized protein</fullName>
    </submittedName>
</protein>
<keyword evidence="2" id="KW-1185">Reference proteome</keyword>
<accession>A0A6G1QQQ7</accession>
<dbReference type="EMBL" id="CM015732">
    <property type="protein sequence ID" value="KAF3704932.1"/>
    <property type="molecule type" value="Genomic_DNA"/>
</dbReference>
<name>A0A6G1QQQ7_CHAAH</name>
<evidence type="ECO:0000313" key="2">
    <source>
        <dbReference type="Proteomes" id="UP000503349"/>
    </source>
</evidence>
<gene>
    <name evidence="1" type="ORF">EXN66_Car020623</name>
</gene>